<evidence type="ECO:0000259" key="2">
    <source>
        <dbReference type="Pfam" id="PF13439"/>
    </source>
</evidence>
<dbReference type="AlphaFoldDB" id="A0A0B1ZK46"/>
<evidence type="ECO:0000313" key="4">
    <source>
        <dbReference type="Proteomes" id="UP000031057"/>
    </source>
</evidence>
<feature type="domain" description="Glycosyl transferase family 1" evidence="1">
    <location>
        <begin position="199"/>
        <end position="346"/>
    </location>
</feature>
<name>A0A0B1ZK46_9SPHN</name>
<dbReference type="InterPro" id="IPR028098">
    <property type="entry name" value="Glyco_trans_4-like_N"/>
</dbReference>
<keyword evidence="4" id="KW-1185">Reference proteome</keyword>
<dbReference type="GO" id="GO:0016757">
    <property type="term" value="F:glycosyltransferase activity"/>
    <property type="evidence" value="ECO:0007669"/>
    <property type="project" value="InterPro"/>
</dbReference>
<proteinExistence type="predicted"/>
<dbReference type="Gene3D" id="3.40.50.2000">
    <property type="entry name" value="Glycogen Phosphorylase B"/>
    <property type="match status" value="2"/>
</dbReference>
<protein>
    <submittedName>
        <fullName evidence="3">Glycosyl transferase family 1</fullName>
    </submittedName>
</protein>
<dbReference type="Proteomes" id="UP000031057">
    <property type="component" value="Unassembled WGS sequence"/>
</dbReference>
<feature type="domain" description="Glycosyltransferase subfamily 4-like N-terminal" evidence="2">
    <location>
        <begin position="52"/>
        <end position="175"/>
    </location>
</feature>
<dbReference type="InterPro" id="IPR001296">
    <property type="entry name" value="Glyco_trans_1"/>
</dbReference>
<dbReference type="OrthoDB" id="9790710at2"/>
<accession>A0A0B1ZK46</accession>
<dbReference type="PANTHER" id="PTHR12526:SF636">
    <property type="entry name" value="BLL3647 PROTEIN"/>
    <property type="match status" value="1"/>
</dbReference>
<dbReference type="SUPFAM" id="SSF53756">
    <property type="entry name" value="UDP-Glycosyltransferase/glycogen phosphorylase"/>
    <property type="match status" value="1"/>
</dbReference>
<dbReference type="RefSeq" id="WP_039289524.1">
    <property type="nucleotide sequence ID" value="NZ_JTDI01000007.1"/>
</dbReference>
<sequence length="375" mass="40145">MRILHLHSSFSAGGKELRAARLMNAFGPEVAHAVVSAQPDAYGAAVALDPEIEVEYPRDFPSLQGRPTPLRLLRLARAMQGFDLVLTYNWGAMDAVLAHRLYAGVLGLGPLVHHEDGFNEDEAQGLKPARNQFRRVALARASALVVPSRRLQAIALDAWRQPAARVRLIVNGIDTGAYREPPSADAVPGLIKTPGERWLGTLAGLRAVKNLPRLVRAFAALPEDWRLVIVGEGPERDAIAAQAAACGVAERVHLPGFVPDPSRVVGLFDIFALSSDSEQFPISVVEAMAAGVAVASPAVGDVADMVSGDNRRFVTAAGDEAALAGSLRLLAADEALRSAVGEANRARAQADYDEKSMIRDYRETYGRALGRTAFP</sequence>
<dbReference type="Pfam" id="PF13439">
    <property type="entry name" value="Glyco_transf_4"/>
    <property type="match status" value="1"/>
</dbReference>
<dbReference type="Pfam" id="PF00534">
    <property type="entry name" value="Glycos_transf_1"/>
    <property type="match status" value="1"/>
</dbReference>
<evidence type="ECO:0000259" key="1">
    <source>
        <dbReference type="Pfam" id="PF00534"/>
    </source>
</evidence>
<comment type="caution">
    <text evidence="3">The sequence shown here is derived from an EMBL/GenBank/DDBJ whole genome shotgun (WGS) entry which is preliminary data.</text>
</comment>
<reference evidence="3 4" key="1">
    <citation type="submission" date="2014-10" db="EMBL/GenBank/DDBJ databases">
        <title>Genome sequence of Novosphingobium malaysiense MUSC 273(T).</title>
        <authorList>
            <person name="Lee L.-H."/>
        </authorList>
    </citation>
    <scope>NUCLEOTIDE SEQUENCE [LARGE SCALE GENOMIC DNA]</scope>
    <source>
        <strain evidence="3 4">MUSC 273</strain>
    </source>
</reference>
<dbReference type="PANTHER" id="PTHR12526">
    <property type="entry name" value="GLYCOSYLTRANSFERASE"/>
    <property type="match status" value="1"/>
</dbReference>
<dbReference type="STRING" id="1348853.LK12_19660"/>
<dbReference type="EMBL" id="JTDI01000007">
    <property type="protein sequence ID" value="KHK89682.1"/>
    <property type="molecule type" value="Genomic_DNA"/>
</dbReference>
<gene>
    <name evidence="3" type="ORF">LK12_19660</name>
</gene>
<organism evidence="3 4">
    <name type="scientific">Novosphingobium malaysiense</name>
    <dbReference type="NCBI Taxonomy" id="1348853"/>
    <lineage>
        <taxon>Bacteria</taxon>
        <taxon>Pseudomonadati</taxon>
        <taxon>Pseudomonadota</taxon>
        <taxon>Alphaproteobacteria</taxon>
        <taxon>Sphingomonadales</taxon>
        <taxon>Sphingomonadaceae</taxon>
        <taxon>Novosphingobium</taxon>
    </lineage>
</organism>
<evidence type="ECO:0000313" key="3">
    <source>
        <dbReference type="EMBL" id="KHK89682.1"/>
    </source>
</evidence>
<keyword evidence="3" id="KW-0808">Transferase</keyword>